<feature type="compositionally biased region" description="Low complexity" evidence="1">
    <location>
        <begin position="7"/>
        <end position="31"/>
    </location>
</feature>
<accession>A0A6G1J7Z5</accession>
<feature type="compositionally biased region" description="Basic and acidic residues" evidence="1">
    <location>
        <begin position="189"/>
        <end position="198"/>
    </location>
</feature>
<dbReference type="Proteomes" id="UP000799291">
    <property type="component" value="Unassembled WGS sequence"/>
</dbReference>
<keyword evidence="3" id="KW-1185">Reference proteome</keyword>
<feature type="compositionally biased region" description="Polar residues" evidence="1">
    <location>
        <begin position="70"/>
        <end position="86"/>
    </location>
</feature>
<reference evidence="2" key="1">
    <citation type="journal article" date="2020" name="Stud. Mycol.">
        <title>101 Dothideomycetes genomes: a test case for predicting lifestyles and emergence of pathogens.</title>
        <authorList>
            <person name="Haridas S."/>
            <person name="Albert R."/>
            <person name="Binder M."/>
            <person name="Bloem J."/>
            <person name="Labutti K."/>
            <person name="Salamov A."/>
            <person name="Andreopoulos B."/>
            <person name="Baker S."/>
            <person name="Barry K."/>
            <person name="Bills G."/>
            <person name="Bluhm B."/>
            <person name="Cannon C."/>
            <person name="Castanera R."/>
            <person name="Culley D."/>
            <person name="Daum C."/>
            <person name="Ezra D."/>
            <person name="Gonzalez J."/>
            <person name="Henrissat B."/>
            <person name="Kuo A."/>
            <person name="Liang C."/>
            <person name="Lipzen A."/>
            <person name="Lutzoni F."/>
            <person name="Magnuson J."/>
            <person name="Mondo S."/>
            <person name="Nolan M."/>
            <person name="Ohm R."/>
            <person name="Pangilinan J."/>
            <person name="Park H.-J."/>
            <person name="Ramirez L."/>
            <person name="Alfaro M."/>
            <person name="Sun H."/>
            <person name="Tritt A."/>
            <person name="Yoshinaga Y."/>
            <person name="Zwiers L.-H."/>
            <person name="Turgeon B."/>
            <person name="Goodwin S."/>
            <person name="Spatafora J."/>
            <person name="Crous P."/>
            <person name="Grigoriev I."/>
        </authorList>
    </citation>
    <scope>NUCLEOTIDE SEQUENCE</scope>
    <source>
        <strain evidence="2">CBS 122367</strain>
    </source>
</reference>
<evidence type="ECO:0000313" key="3">
    <source>
        <dbReference type="Proteomes" id="UP000799291"/>
    </source>
</evidence>
<dbReference type="OrthoDB" id="3494771at2759"/>
<feature type="region of interest" description="Disordered" evidence="1">
    <location>
        <begin position="1"/>
        <end position="36"/>
    </location>
</feature>
<dbReference type="AlphaFoldDB" id="A0A6G1J7Z5"/>
<proteinExistence type="predicted"/>
<feature type="region of interest" description="Disordered" evidence="1">
    <location>
        <begin position="186"/>
        <end position="205"/>
    </location>
</feature>
<name>A0A6G1J7Z5_9PLEO</name>
<gene>
    <name evidence="2" type="ORF">K458DRAFT_387321</name>
</gene>
<evidence type="ECO:0000313" key="2">
    <source>
        <dbReference type="EMBL" id="KAF2686313.1"/>
    </source>
</evidence>
<organism evidence="2 3">
    <name type="scientific">Lentithecium fluviatile CBS 122367</name>
    <dbReference type="NCBI Taxonomy" id="1168545"/>
    <lineage>
        <taxon>Eukaryota</taxon>
        <taxon>Fungi</taxon>
        <taxon>Dikarya</taxon>
        <taxon>Ascomycota</taxon>
        <taxon>Pezizomycotina</taxon>
        <taxon>Dothideomycetes</taxon>
        <taxon>Pleosporomycetidae</taxon>
        <taxon>Pleosporales</taxon>
        <taxon>Massarineae</taxon>
        <taxon>Lentitheciaceae</taxon>
        <taxon>Lentithecium</taxon>
    </lineage>
</organism>
<protein>
    <submittedName>
        <fullName evidence="2">Uncharacterized protein</fullName>
    </submittedName>
</protein>
<sequence length="221" mass="24397">MSTYTRSSMETTKTGFTTSTTSIISSESAKTPSKGRKLWTAIKKHAKEHHESVNAAYATYYGVGAMQRPLPSQNGSQESYAPQTKAHTPPPLPEKSDSRLASLDPYLESIPDATTSTFARARARNVAKNREMLTAMKTMNALNQANNSVRASNPQEDMVGRGKVEGAEEAKWAKGRVKRMLQVLKGKVKGGDRRREKGPVPSAERLVGREAVREEGFYQFF</sequence>
<dbReference type="EMBL" id="MU005577">
    <property type="protein sequence ID" value="KAF2686313.1"/>
    <property type="molecule type" value="Genomic_DNA"/>
</dbReference>
<feature type="region of interest" description="Disordered" evidence="1">
    <location>
        <begin position="68"/>
        <end position="98"/>
    </location>
</feature>
<evidence type="ECO:0000256" key="1">
    <source>
        <dbReference type="SAM" id="MobiDB-lite"/>
    </source>
</evidence>